<keyword evidence="9" id="KW-0511">Multifunctional enzyme</keyword>
<dbReference type="InterPro" id="IPR023346">
    <property type="entry name" value="Lysozyme-like_dom_sf"/>
</dbReference>
<dbReference type="GO" id="GO:0008955">
    <property type="term" value="F:peptidoglycan glycosyltransferase activity"/>
    <property type="evidence" value="ECO:0007669"/>
    <property type="project" value="UniProtKB-EC"/>
</dbReference>
<dbReference type="Proteomes" id="UP000199400">
    <property type="component" value="Unassembled WGS sequence"/>
</dbReference>
<evidence type="ECO:0000313" key="15">
    <source>
        <dbReference type="Proteomes" id="UP000199400"/>
    </source>
</evidence>
<comment type="pathway">
    <text evidence="1">Cell wall biogenesis; peptidoglycan biosynthesis.</text>
</comment>
<name>A0A1I2C400_9BACT</name>
<keyword evidence="15" id="KW-1185">Reference proteome</keyword>
<dbReference type="Gene3D" id="1.10.3810.10">
    <property type="entry name" value="Biosynthetic peptidoglycan transglycosylase-like"/>
    <property type="match status" value="1"/>
</dbReference>
<dbReference type="InterPro" id="IPR001264">
    <property type="entry name" value="Glyco_trans_51"/>
</dbReference>
<evidence type="ECO:0000256" key="1">
    <source>
        <dbReference type="ARBA" id="ARBA00004752"/>
    </source>
</evidence>
<organism evidence="14 15">
    <name type="scientific">Nannocystis exedens</name>
    <dbReference type="NCBI Taxonomy" id="54"/>
    <lineage>
        <taxon>Bacteria</taxon>
        <taxon>Pseudomonadati</taxon>
        <taxon>Myxococcota</taxon>
        <taxon>Polyangia</taxon>
        <taxon>Nannocystales</taxon>
        <taxon>Nannocystaceae</taxon>
        <taxon>Nannocystis</taxon>
    </lineage>
</organism>
<comment type="similarity">
    <text evidence="2">In the C-terminal section; belongs to the transpeptidase family.</text>
</comment>
<sequence>MRPRLRRWLLGLSLGTVAITAVTCGTWSMIRARAGEPSAALSDTWHEGHRVLDRRGRLLRELTSDLGLRGQPRDLEDIGPRLLAATLVSEDKTFFAHDGLDPQAIARALLQSVRHGRLVSGASTITQQLVKMLDARGQARARGLMDKLFEVARAQNLEELVGKDEILLAYLNRLPYGHGLVGPETAARNYFGVAPRDLSWAQAAFLAVLPRAPSYLDPYAHPERVLLRQRALLGALRDAGELTEREHDRAVAEPIELRPLTRPFFAPHLVDALRLESRLSPGTATTTTLDLDLQRDIEGAVRVHLAAIADRGASDAAVLVVDNDTGDVLAYVGSADFHSDEISGQVDMVRARRQPGSTLKPFVYGLAFAAGHHGPELTADVPTTFQEAGGGSYTPENFDRGFEGPIPLREALAGSLNIPAVRLAAELGPAAVLRTLRDLGLRSLDRDADHYGLALALGSGEVELRELAAAYVALARGGESVALRFTTTDPVAAPTRVFTPDVAALVTEALADPLARVRGLHGRGPFALAYPVAVKTGTSSGYRDTWTVGYTRERTVAVWLGNADGSPTARLTGASGAGPLFADVMRRAMADVPQRRPLWEPELLVDVEVCPLSGAPVGPACDERVHRKFAKEHVPKDTCAYHVHVRPDRSAPAGLRCDARGPATAVVFPPEYDEWLALKTVGGGSPDLHGRPWLPRARVPGCDQRPAAVPLLRVVAPAPGTVFALDPRRDAQTIEVRAELDGSGVDFGPLAFLVDGREVGRSDWPYKLKVAAEPGDHEVLARPADPRLPVRLESTRFSVR</sequence>
<dbReference type="NCBIfam" id="TIGR02073">
    <property type="entry name" value="PBP_1c"/>
    <property type="match status" value="1"/>
</dbReference>
<keyword evidence="7" id="KW-0808">Transferase</keyword>
<protein>
    <recommendedName>
        <fullName evidence="10">peptidoglycan glycosyltransferase</fullName>
        <ecNumber evidence="10">2.4.99.28</ecNumber>
    </recommendedName>
</protein>
<evidence type="ECO:0000256" key="11">
    <source>
        <dbReference type="ARBA" id="ARBA00049902"/>
    </source>
</evidence>
<proteinExistence type="inferred from homology"/>
<dbReference type="InterPro" id="IPR050396">
    <property type="entry name" value="Glycosyltr_51/Transpeptidase"/>
</dbReference>
<dbReference type="Pfam" id="PF00905">
    <property type="entry name" value="Transpeptidase"/>
    <property type="match status" value="1"/>
</dbReference>
<dbReference type="PANTHER" id="PTHR32282">
    <property type="entry name" value="BINDING PROTEIN TRANSPEPTIDASE, PUTATIVE-RELATED"/>
    <property type="match status" value="1"/>
</dbReference>
<evidence type="ECO:0000256" key="7">
    <source>
        <dbReference type="ARBA" id="ARBA00022679"/>
    </source>
</evidence>
<dbReference type="STRING" id="54.SAMN02745121_04962"/>
<dbReference type="EMBL" id="FOMX01000016">
    <property type="protein sequence ID" value="SFE63047.1"/>
    <property type="molecule type" value="Genomic_DNA"/>
</dbReference>
<dbReference type="GO" id="GO:0009252">
    <property type="term" value="P:peptidoglycan biosynthetic process"/>
    <property type="evidence" value="ECO:0007669"/>
    <property type="project" value="UniProtKB-UniPathway"/>
</dbReference>
<dbReference type="RefSeq" id="WP_170135868.1">
    <property type="nucleotide sequence ID" value="NZ_FOMX01000016.1"/>
</dbReference>
<evidence type="ECO:0000256" key="4">
    <source>
        <dbReference type="ARBA" id="ARBA00022645"/>
    </source>
</evidence>
<evidence type="ECO:0000256" key="5">
    <source>
        <dbReference type="ARBA" id="ARBA00022670"/>
    </source>
</evidence>
<dbReference type="EC" id="2.4.99.28" evidence="10"/>
<dbReference type="GO" id="GO:0008658">
    <property type="term" value="F:penicillin binding"/>
    <property type="evidence" value="ECO:0007669"/>
    <property type="project" value="InterPro"/>
</dbReference>
<reference evidence="15" key="1">
    <citation type="submission" date="2016-10" db="EMBL/GenBank/DDBJ databases">
        <authorList>
            <person name="Varghese N."/>
            <person name="Submissions S."/>
        </authorList>
    </citation>
    <scope>NUCLEOTIDE SEQUENCE [LARGE SCALE GENOMIC DNA]</scope>
    <source>
        <strain evidence="15">ATCC 25963</strain>
    </source>
</reference>
<keyword evidence="6" id="KW-0328">Glycosyltransferase</keyword>
<evidence type="ECO:0000256" key="9">
    <source>
        <dbReference type="ARBA" id="ARBA00023268"/>
    </source>
</evidence>
<evidence type="ECO:0000256" key="6">
    <source>
        <dbReference type="ARBA" id="ARBA00022676"/>
    </source>
</evidence>
<dbReference type="Gene3D" id="3.40.710.10">
    <property type="entry name" value="DD-peptidase/beta-lactamase superfamily"/>
    <property type="match status" value="1"/>
</dbReference>
<dbReference type="SUPFAM" id="SSF56601">
    <property type="entry name" value="beta-lactamase/transpeptidase-like"/>
    <property type="match status" value="1"/>
</dbReference>
<evidence type="ECO:0000259" key="12">
    <source>
        <dbReference type="Pfam" id="PF00905"/>
    </source>
</evidence>
<keyword evidence="4" id="KW-0121">Carboxypeptidase</keyword>
<dbReference type="InterPro" id="IPR011815">
    <property type="entry name" value="PBP_1c"/>
</dbReference>
<dbReference type="GO" id="GO:0004180">
    <property type="term" value="F:carboxypeptidase activity"/>
    <property type="evidence" value="ECO:0007669"/>
    <property type="project" value="UniProtKB-KW"/>
</dbReference>
<keyword evidence="5" id="KW-0645">Protease</keyword>
<dbReference type="InterPro" id="IPR036950">
    <property type="entry name" value="PBP_transglycosylase"/>
</dbReference>
<dbReference type="SUPFAM" id="SSF53955">
    <property type="entry name" value="Lysozyme-like"/>
    <property type="match status" value="1"/>
</dbReference>
<evidence type="ECO:0000256" key="3">
    <source>
        <dbReference type="ARBA" id="ARBA00007739"/>
    </source>
</evidence>
<dbReference type="UniPathway" id="UPA00219"/>
<dbReference type="GO" id="GO:0006508">
    <property type="term" value="P:proteolysis"/>
    <property type="evidence" value="ECO:0007669"/>
    <property type="project" value="UniProtKB-KW"/>
</dbReference>
<comment type="catalytic activity">
    <reaction evidence="11">
        <text>[GlcNAc-(1-&gt;4)-Mur2Ac(oyl-L-Ala-gamma-D-Glu-L-Lys-D-Ala-D-Ala)](n)-di-trans,octa-cis-undecaprenyl diphosphate + beta-D-GlcNAc-(1-&gt;4)-Mur2Ac(oyl-L-Ala-gamma-D-Glu-L-Lys-D-Ala-D-Ala)-di-trans,octa-cis-undecaprenyl diphosphate = [GlcNAc-(1-&gt;4)-Mur2Ac(oyl-L-Ala-gamma-D-Glu-L-Lys-D-Ala-D-Ala)](n+1)-di-trans,octa-cis-undecaprenyl diphosphate + di-trans,octa-cis-undecaprenyl diphosphate + H(+)</text>
        <dbReference type="Rhea" id="RHEA:23708"/>
        <dbReference type="Rhea" id="RHEA-COMP:9602"/>
        <dbReference type="Rhea" id="RHEA-COMP:9603"/>
        <dbReference type="ChEBI" id="CHEBI:15378"/>
        <dbReference type="ChEBI" id="CHEBI:58405"/>
        <dbReference type="ChEBI" id="CHEBI:60033"/>
        <dbReference type="ChEBI" id="CHEBI:78435"/>
        <dbReference type="EC" id="2.4.99.28"/>
    </reaction>
</comment>
<evidence type="ECO:0000313" key="14">
    <source>
        <dbReference type="EMBL" id="SFE63047.1"/>
    </source>
</evidence>
<evidence type="ECO:0000256" key="10">
    <source>
        <dbReference type="ARBA" id="ARBA00044770"/>
    </source>
</evidence>
<keyword evidence="8" id="KW-0378">Hydrolase</keyword>
<comment type="similarity">
    <text evidence="3">In the N-terminal section; belongs to the glycosyltransferase 51 family.</text>
</comment>
<dbReference type="PANTHER" id="PTHR32282:SF15">
    <property type="entry name" value="PENICILLIN-BINDING PROTEIN 1C"/>
    <property type="match status" value="1"/>
</dbReference>
<dbReference type="InterPro" id="IPR012338">
    <property type="entry name" value="Beta-lactam/transpept-like"/>
</dbReference>
<dbReference type="GO" id="GO:0030288">
    <property type="term" value="C:outer membrane-bounded periplasmic space"/>
    <property type="evidence" value="ECO:0007669"/>
    <property type="project" value="TreeGrafter"/>
</dbReference>
<dbReference type="InterPro" id="IPR001460">
    <property type="entry name" value="PCN-bd_Tpept"/>
</dbReference>
<dbReference type="Pfam" id="PF00912">
    <property type="entry name" value="Transgly"/>
    <property type="match status" value="1"/>
</dbReference>
<accession>A0A1I2C400</accession>
<evidence type="ECO:0000259" key="13">
    <source>
        <dbReference type="Pfam" id="PF00912"/>
    </source>
</evidence>
<feature type="domain" description="Penicillin-binding protein transpeptidase" evidence="12">
    <location>
        <begin position="317"/>
        <end position="585"/>
    </location>
</feature>
<dbReference type="AlphaFoldDB" id="A0A1I2C400"/>
<feature type="domain" description="Glycosyl transferase family 51" evidence="13">
    <location>
        <begin position="71"/>
        <end position="235"/>
    </location>
</feature>
<gene>
    <name evidence="14" type="ORF">SAMN02745121_04962</name>
</gene>
<evidence type="ECO:0000256" key="8">
    <source>
        <dbReference type="ARBA" id="ARBA00022801"/>
    </source>
</evidence>
<evidence type="ECO:0000256" key="2">
    <source>
        <dbReference type="ARBA" id="ARBA00007090"/>
    </source>
</evidence>